<dbReference type="EMBL" id="BJVI01000042">
    <property type="protein sequence ID" value="GEL19655.1"/>
    <property type="molecule type" value="Genomic_DNA"/>
</dbReference>
<dbReference type="Proteomes" id="UP000321328">
    <property type="component" value="Unassembled WGS sequence"/>
</dbReference>
<reference evidence="1 2" key="1">
    <citation type="submission" date="2019-07" db="EMBL/GenBank/DDBJ databases">
        <title>Whole genome shotgun sequence of Pseudonocardia asaccharolytica NBRC 16224.</title>
        <authorList>
            <person name="Hosoyama A."/>
            <person name="Uohara A."/>
            <person name="Ohji S."/>
            <person name="Ichikawa N."/>
        </authorList>
    </citation>
    <scope>NUCLEOTIDE SEQUENCE [LARGE SCALE GENOMIC DNA]</scope>
    <source>
        <strain evidence="1 2">NBRC 16224</strain>
    </source>
</reference>
<accession>A0A511D4F0</accession>
<dbReference type="RefSeq" id="WP_051233569.1">
    <property type="nucleotide sequence ID" value="NZ_BJVI01000042.1"/>
</dbReference>
<gene>
    <name evidence="1" type="ORF">PA7_34920</name>
</gene>
<evidence type="ECO:0000313" key="1">
    <source>
        <dbReference type="EMBL" id="GEL19655.1"/>
    </source>
</evidence>
<dbReference type="SUPFAM" id="SSF54427">
    <property type="entry name" value="NTF2-like"/>
    <property type="match status" value="1"/>
</dbReference>
<dbReference type="STRING" id="1123024.GCA_000423625_04282"/>
<protein>
    <submittedName>
        <fullName evidence="1">Uncharacterized protein</fullName>
    </submittedName>
</protein>
<comment type="caution">
    <text evidence="1">The sequence shown here is derived from an EMBL/GenBank/DDBJ whole genome shotgun (WGS) entry which is preliminary data.</text>
</comment>
<organism evidence="1 2">
    <name type="scientific">Pseudonocardia asaccharolytica DSM 44247 = NBRC 16224</name>
    <dbReference type="NCBI Taxonomy" id="1123024"/>
    <lineage>
        <taxon>Bacteria</taxon>
        <taxon>Bacillati</taxon>
        <taxon>Actinomycetota</taxon>
        <taxon>Actinomycetes</taxon>
        <taxon>Pseudonocardiales</taxon>
        <taxon>Pseudonocardiaceae</taxon>
        <taxon>Pseudonocardia</taxon>
    </lineage>
</organism>
<dbReference type="AlphaFoldDB" id="A0A511D4F0"/>
<evidence type="ECO:0000313" key="2">
    <source>
        <dbReference type="Proteomes" id="UP000321328"/>
    </source>
</evidence>
<proteinExistence type="predicted"/>
<dbReference type="InterPro" id="IPR032710">
    <property type="entry name" value="NTF2-like_dom_sf"/>
</dbReference>
<keyword evidence="2" id="KW-1185">Reference proteome</keyword>
<name>A0A511D4F0_9PSEU</name>
<dbReference type="Gene3D" id="3.10.450.50">
    <property type="match status" value="1"/>
</dbReference>
<sequence>MDESADILRTRCAARIADPHRTIADRLTGRSPRTPGSFAAFADAHAAEFTMVSPDGALLRRKDLLPGCEGAHGAAPGLSIEIIGVDVVRVDAASVVAIYEEWQDGQDGRTGRRSTVLFDRDPAAPRSLHLRHLQETWISRG</sequence>
<dbReference type="OrthoDB" id="4570375at2"/>